<keyword evidence="1" id="KW-1133">Transmembrane helix</keyword>
<keyword evidence="1" id="KW-0472">Membrane</keyword>
<proteinExistence type="predicted"/>
<evidence type="ECO:0000256" key="1">
    <source>
        <dbReference type="SAM" id="Phobius"/>
    </source>
</evidence>
<accession>A0A9X2K3R6</accession>
<sequence length="99" mass="10173">MAGRPAGRRSASAAADIWSLPADVAPADRHVASIGGNQNFASNFAGIVSPIMIGVLVDRTSSFTVPLTVISGVALLGAFTYAVILKRVEPIGLPAQERA</sequence>
<dbReference type="RefSeq" id="WP_253745614.1">
    <property type="nucleotide sequence ID" value="NZ_BAABKA010000054.1"/>
</dbReference>
<keyword evidence="1" id="KW-0812">Transmembrane</keyword>
<feature type="transmembrane region" description="Helical" evidence="1">
    <location>
        <begin position="63"/>
        <end position="84"/>
    </location>
</feature>
<feature type="transmembrane region" description="Helical" evidence="1">
    <location>
        <begin position="40"/>
        <end position="57"/>
    </location>
</feature>
<dbReference type="EMBL" id="JAMZEB010000002">
    <property type="protein sequence ID" value="MCP2358450.1"/>
    <property type="molecule type" value="Genomic_DNA"/>
</dbReference>
<comment type="caution">
    <text evidence="2">The sequence shown here is derived from an EMBL/GenBank/DDBJ whole genome shotgun (WGS) entry which is preliminary data.</text>
</comment>
<dbReference type="InterPro" id="IPR036259">
    <property type="entry name" value="MFS_trans_sf"/>
</dbReference>
<reference evidence="2" key="1">
    <citation type="submission" date="2022-06" db="EMBL/GenBank/DDBJ databases">
        <title>Sequencing the genomes of 1000 actinobacteria strains.</title>
        <authorList>
            <person name="Klenk H.-P."/>
        </authorList>
    </citation>
    <scope>NUCLEOTIDE SEQUENCE</scope>
    <source>
        <strain evidence="2">DSM 46694</strain>
    </source>
</reference>
<dbReference type="AlphaFoldDB" id="A0A9X2K3R6"/>
<keyword evidence="3" id="KW-1185">Reference proteome</keyword>
<gene>
    <name evidence="2" type="ORF">HD597_005470</name>
</gene>
<evidence type="ECO:0000313" key="2">
    <source>
        <dbReference type="EMBL" id="MCP2358450.1"/>
    </source>
</evidence>
<protein>
    <recommendedName>
        <fullName evidence="4">MFS transporter</fullName>
    </recommendedName>
</protein>
<dbReference type="Proteomes" id="UP001139648">
    <property type="component" value="Unassembled WGS sequence"/>
</dbReference>
<organism evidence="2 3">
    <name type="scientific">Nonomuraea thailandensis</name>
    <dbReference type="NCBI Taxonomy" id="1188745"/>
    <lineage>
        <taxon>Bacteria</taxon>
        <taxon>Bacillati</taxon>
        <taxon>Actinomycetota</taxon>
        <taxon>Actinomycetes</taxon>
        <taxon>Streptosporangiales</taxon>
        <taxon>Streptosporangiaceae</taxon>
        <taxon>Nonomuraea</taxon>
    </lineage>
</organism>
<evidence type="ECO:0000313" key="3">
    <source>
        <dbReference type="Proteomes" id="UP001139648"/>
    </source>
</evidence>
<dbReference type="Gene3D" id="1.20.1250.20">
    <property type="entry name" value="MFS general substrate transporter like domains"/>
    <property type="match status" value="1"/>
</dbReference>
<name>A0A9X2K3R6_9ACTN</name>
<evidence type="ECO:0008006" key="4">
    <source>
        <dbReference type="Google" id="ProtNLM"/>
    </source>
</evidence>
<dbReference type="SUPFAM" id="SSF103473">
    <property type="entry name" value="MFS general substrate transporter"/>
    <property type="match status" value="1"/>
</dbReference>